<name>W4R006_HALA3</name>
<dbReference type="InterPro" id="IPR051678">
    <property type="entry name" value="AGP_Transferase"/>
</dbReference>
<dbReference type="Proteomes" id="UP000018896">
    <property type="component" value="Unassembled WGS sequence"/>
</dbReference>
<dbReference type="PANTHER" id="PTHR21310:SF15">
    <property type="entry name" value="AMINOGLYCOSIDE PHOSPHOTRANSFERASE DOMAIN-CONTAINING PROTEIN"/>
    <property type="match status" value="1"/>
</dbReference>
<dbReference type="EMBL" id="BAUV01000122">
    <property type="protein sequence ID" value="GAE37715.1"/>
    <property type="molecule type" value="Genomic_DNA"/>
</dbReference>
<sequence>MDLQFLFQEPIKEIHELTPGYENHASDVWLVKTDKQEVVVRSSRMVEEPNNDFWWGCKKLFGIDPRRVYDLENVNNILNNITLIPVPKIINKGKVFSREFVVVEKLNGEVVQSFIGQPSTVLQSLGEGLARIHVHKEDYVGTPSGNFKVKLEDFNQHLIDTMTELVSRFYFNQEQIESKLGEIHNLIDDLASPEYSSFVLVDMDPTQFLSNEKVITGLVDTEAYVIAPRELDFIGLEYVLDEKSAKEFKAGYEKVMEIPDLTKCRKPYRYLYRLLSVQGKVDLNVWLNHKILF</sequence>
<dbReference type="SUPFAM" id="SSF56112">
    <property type="entry name" value="Protein kinase-like (PK-like)"/>
    <property type="match status" value="1"/>
</dbReference>
<dbReference type="AlphaFoldDB" id="W4R006"/>
<accession>W4R006</accession>
<dbReference type="RefSeq" id="WP_035668850.1">
    <property type="nucleotide sequence ID" value="NZ_BAUV01000122.1"/>
</dbReference>
<evidence type="ECO:0000313" key="2">
    <source>
        <dbReference type="Proteomes" id="UP000018896"/>
    </source>
</evidence>
<organism evidence="1 2">
    <name type="scientific">Halalkalibacter akibai (strain ATCC 43226 / DSM 21942 / CIP 109018 / JCM 9157 / 1139)</name>
    <name type="common">Bacillus akibai</name>
    <dbReference type="NCBI Taxonomy" id="1236973"/>
    <lineage>
        <taxon>Bacteria</taxon>
        <taxon>Bacillati</taxon>
        <taxon>Bacillota</taxon>
        <taxon>Bacilli</taxon>
        <taxon>Bacillales</taxon>
        <taxon>Bacillaceae</taxon>
        <taxon>Halalkalibacter</taxon>
    </lineage>
</organism>
<proteinExistence type="predicted"/>
<evidence type="ECO:0000313" key="1">
    <source>
        <dbReference type="EMBL" id="GAE37715.1"/>
    </source>
</evidence>
<comment type="caution">
    <text evidence="1">The sequence shown here is derived from an EMBL/GenBank/DDBJ whole genome shotgun (WGS) entry which is preliminary data.</text>
</comment>
<reference evidence="1 2" key="1">
    <citation type="journal article" date="2014" name="Genome Announc.">
        <title>Draft Genome Sequences of Three Alkaliphilic Bacillus Strains, Bacillus wakoensis JCM 9140T, Bacillus akibai JCM 9157T, and Bacillus hemicellulosilyticus JCM 9152T.</title>
        <authorList>
            <person name="Yuki M."/>
            <person name="Oshima K."/>
            <person name="Suda W."/>
            <person name="Oshida Y."/>
            <person name="Kitamura K."/>
            <person name="Iida T."/>
            <person name="Hattori M."/>
            <person name="Ohkuma M."/>
        </authorList>
    </citation>
    <scope>NUCLEOTIDE SEQUENCE [LARGE SCALE GENOMIC DNA]</scope>
    <source>
        <strain evidence="1 2">JCM 9157</strain>
    </source>
</reference>
<evidence type="ECO:0008006" key="3">
    <source>
        <dbReference type="Google" id="ProtNLM"/>
    </source>
</evidence>
<dbReference type="PANTHER" id="PTHR21310">
    <property type="entry name" value="AMINOGLYCOSIDE PHOSPHOTRANSFERASE-RELATED-RELATED"/>
    <property type="match status" value="1"/>
</dbReference>
<protein>
    <recommendedName>
        <fullName evidence="3">Aminoglycoside phosphotransferase domain-containing protein</fullName>
    </recommendedName>
</protein>
<keyword evidence="2" id="KW-1185">Reference proteome</keyword>
<dbReference type="InterPro" id="IPR011009">
    <property type="entry name" value="Kinase-like_dom_sf"/>
</dbReference>
<dbReference type="eggNOG" id="COG2334">
    <property type="taxonomic scope" value="Bacteria"/>
</dbReference>
<dbReference type="OrthoDB" id="1995894at2"/>
<dbReference type="STRING" id="1236973.JCM9157_5034"/>
<gene>
    <name evidence="1" type="ORF">JCM9157_5034</name>
</gene>